<evidence type="ECO:0000256" key="2">
    <source>
        <dbReference type="ARBA" id="ARBA00008079"/>
    </source>
</evidence>
<keyword evidence="7 18" id="KW-0812">Transmembrane</keyword>
<dbReference type="Pfam" id="PF03626">
    <property type="entry name" value="COX4_pro"/>
    <property type="match status" value="1"/>
</dbReference>
<keyword evidence="5" id="KW-0813">Transport</keyword>
<evidence type="ECO:0000256" key="7">
    <source>
        <dbReference type="ARBA" id="ARBA00022692"/>
    </source>
</evidence>
<dbReference type="GO" id="GO:0009486">
    <property type="term" value="F:cytochrome bo3 ubiquinol oxidase activity"/>
    <property type="evidence" value="ECO:0007669"/>
    <property type="project" value="InterPro"/>
</dbReference>
<evidence type="ECO:0000256" key="18">
    <source>
        <dbReference type="SAM" id="Phobius"/>
    </source>
</evidence>
<proteinExistence type="inferred from homology"/>
<feature type="region of interest" description="Disordered" evidence="17">
    <location>
        <begin position="142"/>
        <end position="161"/>
    </location>
</feature>
<reference evidence="19" key="2">
    <citation type="submission" date="2020-09" db="EMBL/GenBank/DDBJ databases">
        <authorList>
            <person name="Sun Q."/>
            <person name="Zhou Y."/>
        </authorList>
    </citation>
    <scope>NUCLEOTIDE SEQUENCE</scope>
    <source>
        <strain evidence="19">CGMCC 1.10998</strain>
    </source>
</reference>
<accession>A0A916XR84</accession>
<feature type="region of interest" description="Disordered" evidence="17">
    <location>
        <begin position="1"/>
        <end position="29"/>
    </location>
</feature>
<gene>
    <name evidence="19" type="ORF">GCM10011396_55450</name>
</gene>
<dbReference type="EMBL" id="BMED01000009">
    <property type="protein sequence ID" value="GGD00776.1"/>
    <property type="molecule type" value="Genomic_DNA"/>
</dbReference>
<evidence type="ECO:0000256" key="4">
    <source>
        <dbReference type="ARBA" id="ARBA00014689"/>
    </source>
</evidence>
<evidence type="ECO:0000313" key="20">
    <source>
        <dbReference type="Proteomes" id="UP000637423"/>
    </source>
</evidence>
<evidence type="ECO:0000256" key="3">
    <source>
        <dbReference type="ARBA" id="ARBA00011700"/>
    </source>
</evidence>
<evidence type="ECO:0000256" key="5">
    <source>
        <dbReference type="ARBA" id="ARBA00022448"/>
    </source>
</evidence>
<reference evidence="19" key="1">
    <citation type="journal article" date="2014" name="Int. J. Syst. Evol. Microbiol.">
        <title>Complete genome sequence of Corynebacterium casei LMG S-19264T (=DSM 44701T), isolated from a smear-ripened cheese.</title>
        <authorList>
            <consortium name="US DOE Joint Genome Institute (JGI-PGF)"/>
            <person name="Walter F."/>
            <person name="Albersmeier A."/>
            <person name="Kalinowski J."/>
            <person name="Ruckert C."/>
        </authorList>
    </citation>
    <scope>NUCLEOTIDE SEQUENCE</scope>
    <source>
        <strain evidence="19">CGMCC 1.10998</strain>
    </source>
</reference>
<evidence type="ECO:0000256" key="6">
    <source>
        <dbReference type="ARBA" id="ARBA00022475"/>
    </source>
</evidence>
<evidence type="ECO:0000256" key="10">
    <source>
        <dbReference type="ARBA" id="ARBA00023002"/>
    </source>
</evidence>
<dbReference type="GO" id="GO:0005886">
    <property type="term" value="C:plasma membrane"/>
    <property type="evidence" value="ECO:0007669"/>
    <property type="project" value="UniProtKB-SubCell"/>
</dbReference>
<dbReference type="GO" id="GO:0009319">
    <property type="term" value="C:cytochrome o ubiquinol oxidase complex"/>
    <property type="evidence" value="ECO:0007669"/>
    <property type="project" value="TreeGrafter"/>
</dbReference>
<protein>
    <recommendedName>
        <fullName evidence="4">Cytochrome bo(3) ubiquinol oxidase subunit 4</fullName>
    </recommendedName>
    <alternativeName>
        <fullName evidence="16">Cytochrome o ubiquinol oxidase subunit 4</fullName>
    </alternativeName>
    <alternativeName>
        <fullName evidence="13">Oxidase bo(3) subunit 4</fullName>
    </alternativeName>
    <alternativeName>
        <fullName evidence="14">Ubiquinol oxidase polypeptide IV</fullName>
    </alternativeName>
    <alternativeName>
        <fullName evidence="15">Ubiquinol oxidase subunit 4</fullName>
    </alternativeName>
</protein>
<evidence type="ECO:0000256" key="13">
    <source>
        <dbReference type="ARBA" id="ARBA00030071"/>
    </source>
</evidence>
<comment type="similarity">
    <text evidence="2">Belongs to the cytochrome c oxidase bacterial subunit 4 family.</text>
</comment>
<feature type="transmembrane region" description="Helical" evidence="18">
    <location>
        <begin position="68"/>
        <end position="86"/>
    </location>
</feature>
<name>A0A916XR84_9BURK</name>
<comment type="subcellular location">
    <subcellularLocation>
        <location evidence="1">Cell membrane</location>
        <topology evidence="1">Multi-pass membrane protein</topology>
    </subcellularLocation>
</comment>
<keyword evidence="10" id="KW-0560">Oxidoreductase</keyword>
<feature type="transmembrane region" description="Helical" evidence="18">
    <location>
        <begin position="37"/>
        <end position="56"/>
    </location>
</feature>
<organism evidence="19 20">
    <name type="scientific">Undibacterium terreum</name>
    <dbReference type="NCBI Taxonomy" id="1224302"/>
    <lineage>
        <taxon>Bacteria</taxon>
        <taxon>Pseudomonadati</taxon>
        <taxon>Pseudomonadota</taxon>
        <taxon>Betaproteobacteria</taxon>
        <taxon>Burkholderiales</taxon>
        <taxon>Oxalobacteraceae</taxon>
        <taxon>Undibacterium</taxon>
    </lineage>
</organism>
<keyword evidence="6" id="KW-1003">Cell membrane</keyword>
<dbReference type="AlphaFoldDB" id="A0A916XR84"/>
<dbReference type="InterPro" id="IPR050968">
    <property type="entry name" value="Cytochrome_c_oxidase_bac_sub4"/>
</dbReference>
<evidence type="ECO:0000256" key="15">
    <source>
        <dbReference type="ARBA" id="ARBA00031887"/>
    </source>
</evidence>
<evidence type="ECO:0000256" key="14">
    <source>
        <dbReference type="ARBA" id="ARBA00030211"/>
    </source>
</evidence>
<keyword evidence="20" id="KW-1185">Reference proteome</keyword>
<evidence type="ECO:0000256" key="9">
    <source>
        <dbReference type="ARBA" id="ARBA00022989"/>
    </source>
</evidence>
<evidence type="ECO:0000256" key="17">
    <source>
        <dbReference type="SAM" id="MobiDB-lite"/>
    </source>
</evidence>
<evidence type="ECO:0000256" key="8">
    <source>
        <dbReference type="ARBA" id="ARBA00022982"/>
    </source>
</evidence>
<dbReference type="PANTHER" id="PTHR36835">
    <property type="entry name" value="CYTOCHROME BO(3) UBIQUINOL OXIDASE SUBUNIT 4"/>
    <property type="match status" value="1"/>
</dbReference>
<keyword evidence="8" id="KW-0249">Electron transport</keyword>
<comment type="function">
    <text evidence="12">Cytochrome bo(3) ubiquinol terminal oxidase is the component of the aerobic respiratory chain of E.coli that predominates when cells are grown at high aeration. Has proton pump activity across the membrane in addition to electron transfer, pumping 2 protons/electron.</text>
</comment>
<feature type="transmembrane region" description="Helical" evidence="18">
    <location>
        <begin position="98"/>
        <end position="122"/>
    </location>
</feature>
<keyword evidence="9 18" id="KW-1133">Transmembrane helix</keyword>
<evidence type="ECO:0000313" key="19">
    <source>
        <dbReference type="EMBL" id="GGD00776.1"/>
    </source>
</evidence>
<dbReference type="Proteomes" id="UP000637423">
    <property type="component" value="Unassembled WGS sequence"/>
</dbReference>
<sequence length="161" mass="17822">MSEHQQHPARPIGDAHHGDHGHHGHDDHADHGSLKSYTIGFLLAVLLTAIPFWLVMGKVFDKSSTTGLILLAFAAVQVVVHMIYFLHMNTKSEGGWSMLALIFTGMVVFIMLSGSIWVMYHLNHNMMPGMMQDTTGEMMKGHDMNGAPSMQEGKPEVKTMP</sequence>
<evidence type="ECO:0000256" key="12">
    <source>
        <dbReference type="ARBA" id="ARBA00025694"/>
    </source>
</evidence>
<dbReference type="NCBIfam" id="TIGR02847">
    <property type="entry name" value="CyoD"/>
    <property type="match status" value="1"/>
</dbReference>
<dbReference type="GO" id="GO:0019646">
    <property type="term" value="P:aerobic electron transport chain"/>
    <property type="evidence" value="ECO:0007669"/>
    <property type="project" value="TreeGrafter"/>
</dbReference>
<evidence type="ECO:0000256" key="11">
    <source>
        <dbReference type="ARBA" id="ARBA00023136"/>
    </source>
</evidence>
<dbReference type="GO" id="GO:0015990">
    <property type="term" value="P:electron transport coupled proton transport"/>
    <property type="evidence" value="ECO:0007669"/>
    <property type="project" value="InterPro"/>
</dbReference>
<dbReference type="PANTHER" id="PTHR36835:SF1">
    <property type="entry name" value="CYTOCHROME BO(3) UBIQUINOL OXIDASE SUBUNIT 4"/>
    <property type="match status" value="1"/>
</dbReference>
<dbReference type="InterPro" id="IPR005171">
    <property type="entry name" value="Cyt_c_oxidase_su4_prok"/>
</dbReference>
<comment type="subunit">
    <text evidence="3">Heterooctamer of two A chains, two B chains, two C chains and two D chains.</text>
</comment>
<evidence type="ECO:0000256" key="1">
    <source>
        <dbReference type="ARBA" id="ARBA00004651"/>
    </source>
</evidence>
<evidence type="ECO:0000256" key="16">
    <source>
        <dbReference type="ARBA" id="ARBA00032185"/>
    </source>
</evidence>
<keyword evidence="11 18" id="KW-0472">Membrane</keyword>
<dbReference type="RefSeq" id="WP_188569420.1">
    <property type="nucleotide sequence ID" value="NZ_BMED01000009.1"/>
</dbReference>
<comment type="caution">
    <text evidence="19">The sequence shown here is derived from an EMBL/GenBank/DDBJ whole genome shotgun (WGS) entry which is preliminary data.</text>
</comment>
<dbReference type="InterPro" id="IPR014210">
    <property type="entry name" value="Cyt_o_ubiqinol_oxidase_su4"/>
</dbReference>
<dbReference type="GO" id="GO:0015078">
    <property type="term" value="F:proton transmembrane transporter activity"/>
    <property type="evidence" value="ECO:0007669"/>
    <property type="project" value="TreeGrafter"/>
</dbReference>